<dbReference type="Gene3D" id="3.50.50.60">
    <property type="entry name" value="FAD/NAD(P)-binding domain"/>
    <property type="match status" value="1"/>
</dbReference>
<comment type="caution">
    <text evidence="6">The sequence shown here is derived from an EMBL/GenBank/DDBJ whole genome shotgun (WGS) entry which is preliminary data.</text>
</comment>
<sequence length="748" mass="78063">MARTPSTVDLVPLPVAALAALADGDLAAARAASGLPLTEFFLTPRAVSLWRLRLGQIREDPEAAAWVARAAVLSPSGEVVGHAGFHGPPDAAGMVEIGYSIAPAYRRRGHARAAVRALLALAAADPRVRTVRASISPDNAASLATVAPLGFVRVGEQWDDEDGLEVVLERPVRPVGPADRPDRAGPADVGHGTGRAAGADRTGPEVDVLVVGAGPTGLALCAQLLAHGARVRLVDRGADRAHESRALAVQPRTMEVLAPLGITAALVAEGNPAVRLAVHLGRRTAVVPLSGTGLDTPYPFLLFLSQARTEQVLIDHLAGGGLAPEREVELTGLSAGARGVTCRLRGPDGEEQVVRAGYVVGCDGARSTVRDLAGIAFLGERYPQSFVLADVAADGPAPGAAHAYVGRDGMLLMFPIEQPAPWRIVAMRRAGAPHGAEVTLPEVQALVDAHTSGVRLHDPVWLSAFGLARRRASRLRAGRVLLAGDAAHVHSPAGAQGMNTGIQDAVNLGWKLALVATGRAAPDLLDTYEAERMPVARRVLRMTDRAFTVATSTAPAVRLARAHVAPRLLAVVLRARRVPALGFRVVAQLTISYRGSPLAGDPTRHHQRAWGGPSGRRLRAGDRLPVVPLVGGGPATLHGALARPAFHLLLAGRPVRPDGDHGPAPGDLGGLGGLVRRGDLRVLHVVGPGAQRPTLAEPDVLVVRDGADLERLGLARPDGALLVRPDGHLAHRGASAGARAWLARWLRP</sequence>
<dbReference type="GO" id="GO:0016747">
    <property type="term" value="F:acyltransferase activity, transferring groups other than amino-acyl groups"/>
    <property type="evidence" value="ECO:0007669"/>
    <property type="project" value="InterPro"/>
</dbReference>
<dbReference type="Proteomes" id="UP000280726">
    <property type="component" value="Unassembled WGS sequence"/>
</dbReference>
<dbReference type="InterPro" id="IPR000182">
    <property type="entry name" value="GNAT_dom"/>
</dbReference>
<dbReference type="SUPFAM" id="SSF51905">
    <property type="entry name" value="FAD/NAD(P)-binding domain"/>
    <property type="match status" value="1"/>
</dbReference>
<evidence type="ECO:0000313" key="6">
    <source>
        <dbReference type="EMBL" id="RPF27877.1"/>
    </source>
</evidence>
<dbReference type="RefSeq" id="WP_123917733.1">
    <property type="nucleotide sequence ID" value="NZ_RKRA01000001.1"/>
</dbReference>
<dbReference type="Gene3D" id="3.40.30.120">
    <property type="match status" value="1"/>
</dbReference>
<reference evidence="6 7" key="1">
    <citation type="submission" date="2018-11" db="EMBL/GenBank/DDBJ databases">
        <title>Sequencing the genomes of 1000 actinobacteria strains.</title>
        <authorList>
            <person name="Klenk H.-P."/>
        </authorList>
    </citation>
    <scope>NUCLEOTIDE SEQUENCE [LARGE SCALE GENOMIC DNA]</scope>
    <source>
        <strain evidence="6 7">DSM 14418</strain>
    </source>
</reference>
<evidence type="ECO:0000256" key="1">
    <source>
        <dbReference type="ARBA" id="ARBA00001974"/>
    </source>
</evidence>
<keyword evidence="2" id="KW-0285">Flavoprotein</keyword>
<dbReference type="InterPro" id="IPR036188">
    <property type="entry name" value="FAD/NAD-bd_sf"/>
</dbReference>
<dbReference type="InterPro" id="IPR002938">
    <property type="entry name" value="FAD-bd"/>
</dbReference>
<dbReference type="AlphaFoldDB" id="A0A3N4Z6B7"/>
<evidence type="ECO:0000259" key="5">
    <source>
        <dbReference type="PROSITE" id="PS51186"/>
    </source>
</evidence>
<accession>A0A3N4Z6B7</accession>
<organism evidence="6 7">
    <name type="scientific">Georgenia muralis</name>
    <dbReference type="NCBI Taxonomy" id="154117"/>
    <lineage>
        <taxon>Bacteria</taxon>
        <taxon>Bacillati</taxon>
        <taxon>Actinomycetota</taxon>
        <taxon>Actinomycetes</taxon>
        <taxon>Micrococcales</taxon>
        <taxon>Bogoriellaceae</taxon>
        <taxon>Georgenia</taxon>
    </lineage>
</organism>
<dbReference type="PROSITE" id="PS51186">
    <property type="entry name" value="GNAT"/>
    <property type="match status" value="1"/>
</dbReference>
<dbReference type="GO" id="GO:0016709">
    <property type="term" value="F:oxidoreductase activity, acting on paired donors, with incorporation or reduction of molecular oxygen, NAD(P)H as one donor, and incorporation of one atom of oxygen"/>
    <property type="evidence" value="ECO:0007669"/>
    <property type="project" value="UniProtKB-ARBA"/>
</dbReference>
<dbReference type="InterPro" id="IPR016181">
    <property type="entry name" value="Acyl_CoA_acyltransferase"/>
</dbReference>
<dbReference type="SUPFAM" id="SSF55729">
    <property type="entry name" value="Acyl-CoA N-acyltransferases (Nat)"/>
    <property type="match status" value="1"/>
</dbReference>
<keyword evidence="3" id="KW-0274">FAD</keyword>
<gene>
    <name evidence="6" type="ORF">EDD32_2380</name>
</gene>
<dbReference type="Gene3D" id="3.40.630.30">
    <property type="match status" value="1"/>
</dbReference>
<keyword evidence="7" id="KW-1185">Reference proteome</keyword>
<dbReference type="InterPro" id="IPR050641">
    <property type="entry name" value="RIFMO-like"/>
</dbReference>
<evidence type="ECO:0000256" key="3">
    <source>
        <dbReference type="ARBA" id="ARBA00022827"/>
    </source>
</evidence>
<feature type="domain" description="N-acetyltransferase" evidence="5">
    <location>
        <begin position="8"/>
        <end position="173"/>
    </location>
</feature>
<dbReference type="OrthoDB" id="4246007at2"/>
<dbReference type="PANTHER" id="PTHR43004">
    <property type="entry name" value="TRK SYSTEM POTASSIUM UPTAKE PROTEIN"/>
    <property type="match status" value="1"/>
</dbReference>
<evidence type="ECO:0000313" key="7">
    <source>
        <dbReference type="Proteomes" id="UP000280726"/>
    </source>
</evidence>
<dbReference type="GO" id="GO:0071949">
    <property type="term" value="F:FAD binding"/>
    <property type="evidence" value="ECO:0007669"/>
    <property type="project" value="InterPro"/>
</dbReference>
<evidence type="ECO:0000256" key="4">
    <source>
        <dbReference type="SAM" id="MobiDB-lite"/>
    </source>
</evidence>
<dbReference type="PANTHER" id="PTHR43004:SF19">
    <property type="entry name" value="BINDING MONOOXYGENASE, PUTATIVE (JCVI)-RELATED"/>
    <property type="match status" value="1"/>
</dbReference>
<proteinExistence type="predicted"/>
<comment type="cofactor">
    <cofactor evidence="1">
        <name>FAD</name>
        <dbReference type="ChEBI" id="CHEBI:57692"/>
    </cofactor>
</comment>
<dbReference type="Gene3D" id="3.30.70.2450">
    <property type="match status" value="1"/>
</dbReference>
<dbReference type="EMBL" id="RKRA01000001">
    <property type="protein sequence ID" value="RPF27877.1"/>
    <property type="molecule type" value="Genomic_DNA"/>
</dbReference>
<feature type="region of interest" description="Disordered" evidence="4">
    <location>
        <begin position="173"/>
        <end position="201"/>
    </location>
</feature>
<dbReference type="PRINTS" id="PR00420">
    <property type="entry name" value="RNGMNOXGNASE"/>
</dbReference>
<protein>
    <submittedName>
        <fullName evidence="6">2-polyprenyl-6-methoxyphenol hydroxylase-like FAD-dependent oxidoreductase</fullName>
    </submittedName>
</protein>
<dbReference type="Pfam" id="PF13302">
    <property type="entry name" value="Acetyltransf_3"/>
    <property type="match status" value="1"/>
</dbReference>
<evidence type="ECO:0000256" key="2">
    <source>
        <dbReference type="ARBA" id="ARBA00022630"/>
    </source>
</evidence>
<name>A0A3N4Z6B7_9MICO</name>
<dbReference type="Pfam" id="PF01494">
    <property type="entry name" value="FAD_binding_3"/>
    <property type="match status" value="1"/>
</dbReference>